<dbReference type="Proteomes" id="UP000307943">
    <property type="component" value="Unassembled WGS sequence"/>
</dbReference>
<keyword evidence="4" id="KW-0456">Lyase</keyword>
<dbReference type="Gene3D" id="1.50.10.100">
    <property type="entry name" value="Chondroitin AC/alginate lyase"/>
    <property type="match status" value="1"/>
</dbReference>
<dbReference type="InterPro" id="IPR008929">
    <property type="entry name" value="Chondroitin_lyas"/>
</dbReference>
<feature type="domain" description="Heparinase II/III-like C-terminal" evidence="5">
    <location>
        <begin position="727"/>
        <end position="849"/>
    </location>
</feature>
<comment type="caution">
    <text evidence="6">The sequence shown here is derived from an EMBL/GenBank/DDBJ whole genome shotgun (WGS) entry which is preliminary data.</text>
</comment>
<sequence length="1238" mass="136945">MNPLKHDIGKRDNAVRIYTDKWTVMEKTAASANDGERVWTEAASIGGFATAYYNRSADRDTRARLAVDRDCLYIELASDPTTGPVPDAETVFVLLATPADDDAYYSIPVPVTAGPHPFVIDYNNWTGAEPRDRRQTFATLGEEAGVRTAVVKGEQGSWRAEAAIPLAALNGPDTRTGAEWRLAIIRYCGPDSEIPLTSWVPIRTGTVRMDDVRRPLDERVYRLTVYTANEGRLGAVFVGQPPGARLSSSAALLYTGFIEKTLVLQGDDMPESADPERLVVTWIDPWGCSTAISPTDSVRRGSEWSLHFVHPEPLLDGMYQIRLFVEGERADDNRFAIIRFDRFDLIAAGERSALPASFAPDEPKRRVSPAPPSEQVQLLERLVPDKVGFFAAGVPHRPLLGFRSANYTWSPEAPWSIVSVDEDGMAYPNDRYPESNKLTVLDRTGKPVDYPYYEDELGRRYFLSAHLWHHQRRHTVAETAKLAAGDPLGAARLLLRFATAYEGWVRFNDSVWVQHPIPGHAEPPYPYFGGMWDRWSLMDLHGLLPLIDAFLEVDRTNAFELLSGEAGEDVRARIVDRMLRPSLESVLTYPVLHHNVDFPNWIGLCRLGMALREPQYVHEAMERMTRFVQCSYLADGFWKEITLSYHKQTYGGLVGTIRSLDGWTDPAGYTSARDGRRYDRLDPGAAVPQLARMLELRDLLAYPNGKCFPVNDTWAFDKASAPRSTRSLIMPRAGIAKLTRGEGPEQAQLYFTFSPNNGHDHKDPLNIALYSDGAELLPDLGYTHTFYRQWSVSTLGHNTVTVNARDARITDSAKNGGNIGMFVMDGDVQVIRASQEAAYEEVNEYSRELWFVGFEGASAAEGYTIDLFRVSGGARHEYALNGEADGESAIVPNIGMSDYGPYLLEGQPEIIHPKQETDYGGTSDNQYYAYTFVKQVKTAPLQDGVYDMSLISSDGQTARAGLKVFGYAGTGNNRLFLGRAPSLRSTRLNGLDGDRNSEAVKYDMPKWIVRRESREGTELDSQFVHVMESYTAEGSPIIGRVEVLLSDETTKQAVVAVSYGNVTDIAMSSPRYDGGQPLRAGEWELEGKSGFIRIENGRVRRMMLTGGVRLAANGHTLHGGGPITGPILDVIGPDRTGEGHALLVDGDIPQAVVGRYVVITHPDLSTAAYPIVSATRLPSTGQTALGLDGDPGFAYTDFAASGPASNRPSRMTYYPGSEWSGSHLFRIDNVVTASFPRE</sequence>
<dbReference type="SUPFAM" id="SSF48230">
    <property type="entry name" value="Chondroitin AC/alginate lyase"/>
    <property type="match status" value="1"/>
</dbReference>
<dbReference type="PANTHER" id="PTHR39210:SF1">
    <property type="entry name" value="HEPARIN-SULFATE LYASE"/>
    <property type="match status" value="1"/>
</dbReference>
<dbReference type="InterPro" id="IPR012480">
    <property type="entry name" value="Hepar_II_III_C"/>
</dbReference>
<evidence type="ECO:0000256" key="1">
    <source>
        <dbReference type="ARBA" id="ARBA00004418"/>
    </source>
</evidence>
<accession>A0A5C4T3C5</accession>
<keyword evidence="3" id="KW-0574">Periplasm</keyword>
<reference evidence="6 7" key="1">
    <citation type="submission" date="2019-05" db="EMBL/GenBank/DDBJ databases">
        <title>We sequenced the genome of Paenibacillus hemerocallicola KCTC 33185 for further insight into its adaptation and study the phylogeny of Paenibacillus.</title>
        <authorList>
            <person name="Narsing Rao M.P."/>
        </authorList>
    </citation>
    <scope>NUCLEOTIDE SEQUENCE [LARGE SCALE GENOMIC DNA]</scope>
    <source>
        <strain evidence="6 7">KCTC 33185</strain>
    </source>
</reference>
<dbReference type="RefSeq" id="WP_139604947.1">
    <property type="nucleotide sequence ID" value="NZ_VDCQ01000041.1"/>
</dbReference>
<evidence type="ECO:0000313" key="6">
    <source>
        <dbReference type="EMBL" id="TNJ63531.1"/>
    </source>
</evidence>
<keyword evidence="7" id="KW-1185">Reference proteome</keyword>
<dbReference type="EMBL" id="VDCQ01000041">
    <property type="protein sequence ID" value="TNJ63531.1"/>
    <property type="molecule type" value="Genomic_DNA"/>
</dbReference>
<dbReference type="AlphaFoldDB" id="A0A5C4T3C5"/>
<dbReference type="Gene3D" id="2.60.40.1190">
    <property type="match status" value="1"/>
</dbReference>
<evidence type="ECO:0000256" key="3">
    <source>
        <dbReference type="ARBA" id="ARBA00022764"/>
    </source>
</evidence>
<dbReference type="Pfam" id="PF07940">
    <property type="entry name" value="Hepar_II_III_C"/>
    <property type="match status" value="1"/>
</dbReference>
<organism evidence="6 7">
    <name type="scientific">Paenibacillus hemerocallicola</name>
    <dbReference type="NCBI Taxonomy" id="1172614"/>
    <lineage>
        <taxon>Bacteria</taxon>
        <taxon>Bacillati</taxon>
        <taxon>Bacillota</taxon>
        <taxon>Bacilli</taxon>
        <taxon>Bacillales</taxon>
        <taxon>Paenibacillaceae</taxon>
        <taxon>Paenibacillus</taxon>
    </lineage>
</organism>
<evidence type="ECO:0000256" key="4">
    <source>
        <dbReference type="ARBA" id="ARBA00023239"/>
    </source>
</evidence>
<name>A0A5C4T3C5_9BACL</name>
<dbReference type="SUPFAM" id="SSF49344">
    <property type="entry name" value="CBD9-like"/>
    <property type="match status" value="1"/>
</dbReference>
<gene>
    <name evidence="6" type="ORF">FE784_24770</name>
</gene>
<dbReference type="Gene3D" id="2.70.98.70">
    <property type="match status" value="1"/>
</dbReference>
<evidence type="ECO:0000313" key="7">
    <source>
        <dbReference type="Proteomes" id="UP000307943"/>
    </source>
</evidence>
<keyword evidence="2" id="KW-0732">Signal</keyword>
<dbReference type="PANTHER" id="PTHR39210">
    <property type="entry name" value="HEPARIN-SULFATE LYASE"/>
    <property type="match status" value="1"/>
</dbReference>
<protein>
    <recommendedName>
        <fullName evidence="5">Heparinase II/III-like C-terminal domain-containing protein</fullName>
    </recommendedName>
</protein>
<dbReference type="GO" id="GO:0016829">
    <property type="term" value="F:lyase activity"/>
    <property type="evidence" value="ECO:0007669"/>
    <property type="project" value="UniProtKB-KW"/>
</dbReference>
<dbReference type="OrthoDB" id="9772435at2"/>
<comment type="subcellular location">
    <subcellularLocation>
        <location evidence="1">Periplasm</location>
    </subcellularLocation>
</comment>
<evidence type="ECO:0000256" key="2">
    <source>
        <dbReference type="ARBA" id="ARBA00022729"/>
    </source>
</evidence>
<evidence type="ECO:0000259" key="5">
    <source>
        <dbReference type="Pfam" id="PF07940"/>
    </source>
</evidence>
<proteinExistence type="predicted"/>
<dbReference type="GO" id="GO:0042597">
    <property type="term" value="C:periplasmic space"/>
    <property type="evidence" value="ECO:0007669"/>
    <property type="project" value="UniProtKB-SubCell"/>
</dbReference>